<feature type="compositionally biased region" description="Polar residues" evidence="1">
    <location>
        <begin position="11"/>
        <end position="21"/>
    </location>
</feature>
<dbReference type="PANTHER" id="PTHR37610:SF81">
    <property type="entry name" value="RETROTRANSPOSON COPIA-LIKE N-TERMINAL DOMAIN-CONTAINING PROTEIN"/>
    <property type="match status" value="1"/>
</dbReference>
<feature type="region of interest" description="Disordered" evidence="1">
    <location>
        <begin position="1"/>
        <end position="21"/>
    </location>
</feature>
<accession>A0A438ESM3</accession>
<evidence type="ECO:0000313" key="5">
    <source>
        <dbReference type="Proteomes" id="UP000288805"/>
    </source>
</evidence>
<comment type="caution">
    <text evidence="4">The sequence shown here is derived from an EMBL/GenBank/DDBJ whole genome shotgun (WGS) entry which is preliminary data.</text>
</comment>
<evidence type="ECO:0000256" key="1">
    <source>
        <dbReference type="SAM" id="MobiDB-lite"/>
    </source>
</evidence>
<name>A0A438ESM3_VITVI</name>
<reference evidence="4 5" key="1">
    <citation type="journal article" date="2018" name="PLoS Genet.">
        <title>Population sequencing reveals clonal diversity and ancestral inbreeding in the grapevine cultivar Chardonnay.</title>
        <authorList>
            <person name="Roach M.J."/>
            <person name="Johnson D.L."/>
            <person name="Bohlmann J."/>
            <person name="van Vuuren H.J."/>
            <person name="Jones S.J."/>
            <person name="Pretorius I.S."/>
            <person name="Schmidt S.A."/>
            <person name="Borneman A.R."/>
        </authorList>
    </citation>
    <scope>NUCLEOTIDE SEQUENCE [LARGE SCALE GENOMIC DNA]</scope>
    <source>
        <strain evidence="5">cv. Chardonnay</strain>
        <tissue evidence="4">Leaf</tissue>
    </source>
</reference>
<sequence>MTEEEHVFMANSHSSNGPAQNLSDDSSSYYYLHPSDNPGALLVSEIFTGENYIAWSRSMSIALTVKNKIAFVDGSLVQPITNDPHLHVAWLRTNNLVLSWLMNSIAKEICCSLLYFTNAFDIWEELKIRYLRSDRPRVFSLEKSLSSISQNSKSITEYFSEFKALWDEYISYRPIPSCRCGNLNRCSCNILKDLIDRQQSDYVMKFLMGLHDSYSTIRSQLLLQSPLPSMSRVFSLLLQEESQRSLTNAIGISIDSQAMVVEQSSRIVSTSNTQFTKQKGKSDAICSHCGY</sequence>
<proteinExistence type="predicted"/>
<feature type="domain" description="Retrotransposon Copia-like N-terminal" evidence="3">
    <location>
        <begin position="33"/>
        <end position="79"/>
    </location>
</feature>
<evidence type="ECO:0000259" key="3">
    <source>
        <dbReference type="Pfam" id="PF14244"/>
    </source>
</evidence>
<evidence type="ECO:0000313" key="4">
    <source>
        <dbReference type="EMBL" id="RVW50615.1"/>
    </source>
</evidence>
<dbReference type="PANTHER" id="PTHR37610">
    <property type="entry name" value="CCHC-TYPE DOMAIN-CONTAINING PROTEIN"/>
    <property type="match status" value="1"/>
</dbReference>
<dbReference type="InterPro" id="IPR005162">
    <property type="entry name" value="Retrotrans_gag_dom"/>
</dbReference>
<dbReference type="InterPro" id="IPR029472">
    <property type="entry name" value="Copia-like_N"/>
</dbReference>
<organism evidence="4 5">
    <name type="scientific">Vitis vinifera</name>
    <name type="common">Grape</name>
    <dbReference type="NCBI Taxonomy" id="29760"/>
    <lineage>
        <taxon>Eukaryota</taxon>
        <taxon>Viridiplantae</taxon>
        <taxon>Streptophyta</taxon>
        <taxon>Embryophyta</taxon>
        <taxon>Tracheophyta</taxon>
        <taxon>Spermatophyta</taxon>
        <taxon>Magnoliopsida</taxon>
        <taxon>eudicotyledons</taxon>
        <taxon>Gunneridae</taxon>
        <taxon>Pentapetalae</taxon>
        <taxon>rosids</taxon>
        <taxon>Vitales</taxon>
        <taxon>Vitaceae</taxon>
        <taxon>Viteae</taxon>
        <taxon>Vitis</taxon>
    </lineage>
</organism>
<evidence type="ECO:0008006" key="6">
    <source>
        <dbReference type="Google" id="ProtNLM"/>
    </source>
</evidence>
<dbReference type="Pfam" id="PF03732">
    <property type="entry name" value="Retrotrans_gag"/>
    <property type="match status" value="1"/>
</dbReference>
<evidence type="ECO:0000259" key="2">
    <source>
        <dbReference type="Pfam" id="PF03732"/>
    </source>
</evidence>
<dbReference type="AlphaFoldDB" id="A0A438ESM3"/>
<dbReference type="Pfam" id="PF14244">
    <property type="entry name" value="Retrotran_gag_3"/>
    <property type="match status" value="1"/>
</dbReference>
<dbReference type="Proteomes" id="UP000288805">
    <property type="component" value="Unassembled WGS sequence"/>
</dbReference>
<gene>
    <name evidence="4" type="ORF">CK203_073365</name>
</gene>
<feature type="domain" description="Retrotransposon gag" evidence="2">
    <location>
        <begin position="111"/>
        <end position="168"/>
    </location>
</feature>
<dbReference type="EMBL" id="QGNW01001194">
    <property type="protein sequence ID" value="RVW50615.1"/>
    <property type="molecule type" value="Genomic_DNA"/>
</dbReference>
<protein>
    <recommendedName>
        <fullName evidence="6">Retrotransposon Copia-like N-terminal domain-containing protein</fullName>
    </recommendedName>
</protein>